<gene>
    <name evidence="3" type="ORF">K402DRAFT_297775</name>
</gene>
<evidence type="ECO:0000256" key="1">
    <source>
        <dbReference type="SAM" id="MobiDB-lite"/>
    </source>
</evidence>
<proteinExistence type="predicted"/>
<feature type="region of interest" description="Disordered" evidence="1">
    <location>
        <begin position="1"/>
        <end position="32"/>
    </location>
</feature>
<keyword evidence="2" id="KW-1133">Transmembrane helix</keyword>
<dbReference type="Proteomes" id="UP000800041">
    <property type="component" value="Unassembled WGS sequence"/>
</dbReference>
<reference evidence="3" key="1">
    <citation type="journal article" date="2020" name="Stud. Mycol.">
        <title>101 Dothideomycetes genomes: a test case for predicting lifestyles and emergence of pathogens.</title>
        <authorList>
            <person name="Haridas S."/>
            <person name="Albert R."/>
            <person name="Binder M."/>
            <person name="Bloem J."/>
            <person name="Labutti K."/>
            <person name="Salamov A."/>
            <person name="Andreopoulos B."/>
            <person name="Baker S."/>
            <person name="Barry K."/>
            <person name="Bills G."/>
            <person name="Bluhm B."/>
            <person name="Cannon C."/>
            <person name="Castanera R."/>
            <person name="Culley D."/>
            <person name="Daum C."/>
            <person name="Ezra D."/>
            <person name="Gonzalez J."/>
            <person name="Henrissat B."/>
            <person name="Kuo A."/>
            <person name="Liang C."/>
            <person name="Lipzen A."/>
            <person name="Lutzoni F."/>
            <person name="Magnuson J."/>
            <person name="Mondo S."/>
            <person name="Nolan M."/>
            <person name="Ohm R."/>
            <person name="Pangilinan J."/>
            <person name="Park H.-J."/>
            <person name="Ramirez L."/>
            <person name="Alfaro M."/>
            <person name="Sun H."/>
            <person name="Tritt A."/>
            <person name="Yoshinaga Y."/>
            <person name="Zwiers L.-H."/>
            <person name="Turgeon B."/>
            <person name="Goodwin S."/>
            <person name="Spatafora J."/>
            <person name="Crous P."/>
            <person name="Grigoriev I."/>
        </authorList>
    </citation>
    <scope>NUCLEOTIDE SEQUENCE</scope>
    <source>
        <strain evidence="3">CBS 113979</strain>
    </source>
</reference>
<name>A0A6G1H8B6_9PEZI</name>
<keyword evidence="4" id="KW-1185">Reference proteome</keyword>
<feature type="non-terminal residue" evidence="3">
    <location>
        <position position="156"/>
    </location>
</feature>
<evidence type="ECO:0000313" key="3">
    <source>
        <dbReference type="EMBL" id="KAF1989473.1"/>
    </source>
</evidence>
<evidence type="ECO:0000256" key="2">
    <source>
        <dbReference type="SAM" id="Phobius"/>
    </source>
</evidence>
<feature type="non-terminal residue" evidence="3">
    <location>
        <position position="1"/>
    </location>
</feature>
<organism evidence="3 4">
    <name type="scientific">Aulographum hederae CBS 113979</name>
    <dbReference type="NCBI Taxonomy" id="1176131"/>
    <lineage>
        <taxon>Eukaryota</taxon>
        <taxon>Fungi</taxon>
        <taxon>Dikarya</taxon>
        <taxon>Ascomycota</taxon>
        <taxon>Pezizomycotina</taxon>
        <taxon>Dothideomycetes</taxon>
        <taxon>Pleosporomycetidae</taxon>
        <taxon>Aulographales</taxon>
        <taxon>Aulographaceae</taxon>
    </lineage>
</organism>
<feature type="transmembrane region" description="Helical" evidence="2">
    <location>
        <begin position="66"/>
        <end position="84"/>
    </location>
</feature>
<dbReference type="AlphaFoldDB" id="A0A6G1H8B6"/>
<sequence>KPIVLEQPAKFTPPSHGRALPKKKRPMQYGPKIGEEEREAMKGKQYPHMMPPEGTVMHRVLTSRGLHLWVSLSVLTSLAFYTFLQNFLHTTPFRHLLPSRALLTSSPLEYLSQFFQVYKMHIEHVSQETAEKRKRAVEDAERRKEYRRRHGEEGVG</sequence>
<feature type="region of interest" description="Disordered" evidence="1">
    <location>
        <begin position="128"/>
        <end position="156"/>
    </location>
</feature>
<protein>
    <submittedName>
        <fullName evidence="3">Uncharacterized protein</fullName>
    </submittedName>
</protein>
<evidence type="ECO:0000313" key="4">
    <source>
        <dbReference type="Proteomes" id="UP000800041"/>
    </source>
</evidence>
<keyword evidence="2" id="KW-0812">Transmembrane</keyword>
<dbReference type="EMBL" id="ML977145">
    <property type="protein sequence ID" value="KAF1989473.1"/>
    <property type="molecule type" value="Genomic_DNA"/>
</dbReference>
<dbReference type="OrthoDB" id="5397827at2759"/>
<keyword evidence="2" id="KW-0472">Membrane</keyword>
<accession>A0A6G1H8B6</accession>